<organism evidence="1 2">
    <name type="scientific">Hymenolepis diminuta</name>
    <name type="common">Rat tapeworm</name>
    <dbReference type="NCBI Taxonomy" id="6216"/>
    <lineage>
        <taxon>Eukaryota</taxon>
        <taxon>Metazoa</taxon>
        <taxon>Spiralia</taxon>
        <taxon>Lophotrochozoa</taxon>
        <taxon>Platyhelminthes</taxon>
        <taxon>Cestoda</taxon>
        <taxon>Eucestoda</taxon>
        <taxon>Cyclophyllidea</taxon>
        <taxon>Hymenolepididae</taxon>
        <taxon>Hymenolepis</taxon>
    </lineage>
</organism>
<dbReference type="AlphaFoldDB" id="A0A3P7A948"/>
<sequence length="61" mass="7335">MTLLRRSCLNQCHPCFEEFYWSRKLDPSATPDLWKNSGNHRCFNENTSPRGVQFYLWARLL</sequence>
<dbReference type="Proteomes" id="UP000274504">
    <property type="component" value="Unassembled WGS sequence"/>
</dbReference>
<gene>
    <name evidence="1" type="ORF">HDID_LOCUS11270</name>
</gene>
<reference evidence="1 2" key="1">
    <citation type="submission" date="2018-11" db="EMBL/GenBank/DDBJ databases">
        <authorList>
            <consortium name="Pathogen Informatics"/>
        </authorList>
    </citation>
    <scope>NUCLEOTIDE SEQUENCE [LARGE SCALE GENOMIC DNA]</scope>
</reference>
<proteinExistence type="predicted"/>
<name>A0A3P7A948_HYMDI</name>
<evidence type="ECO:0000313" key="1">
    <source>
        <dbReference type="EMBL" id="VDL65286.1"/>
    </source>
</evidence>
<dbReference type="EMBL" id="UYSG01013337">
    <property type="protein sequence ID" value="VDL65286.1"/>
    <property type="molecule type" value="Genomic_DNA"/>
</dbReference>
<accession>A0A3P7A948</accession>
<evidence type="ECO:0000313" key="2">
    <source>
        <dbReference type="Proteomes" id="UP000274504"/>
    </source>
</evidence>
<protein>
    <submittedName>
        <fullName evidence="1">Uncharacterized protein</fullName>
    </submittedName>
</protein>